<proteinExistence type="predicted"/>
<dbReference type="AlphaFoldDB" id="A0A654LYN6"/>
<organism evidence="1 2">
    <name type="scientific">Candidatus Nitrosocosmicus oleophilus</name>
    <dbReference type="NCBI Taxonomy" id="1353260"/>
    <lineage>
        <taxon>Archaea</taxon>
        <taxon>Nitrososphaerota</taxon>
        <taxon>Nitrososphaeria</taxon>
        <taxon>Nitrososphaerales</taxon>
        <taxon>Nitrososphaeraceae</taxon>
        <taxon>Candidatus Nitrosocosmicus</taxon>
    </lineage>
</organism>
<dbReference type="GeneID" id="300401132"/>
<dbReference type="InterPro" id="IPR015943">
    <property type="entry name" value="WD40/YVTN_repeat-like_dom_sf"/>
</dbReference>
<evidence type="ECO:0000313" key="2">
    <source>
        <dbReference type="Proteomes" id="UP000058925"/>
    </source>
</evidence>
<evidence type="ECO:0000313" key="1">
    <source>
        <dbReference type="EMBL" id="ALI35349.1"/>
    </source>
</evidence>
<keyword evidence="2" id="KW-1185">Reference proteome</keyword>
<name>A0A654LYN6_9ARCH</name>
<dbReference type="NCBIfam" id="TIGR02276">
    <property type="entry name" value="beta_rpt_yvtn"/>
    <property type="match status" value="1"/>
</dbReference>
<dbReference type="KEGG" id="taa:NMY3_01144"/>
<protein>
    <submittedName>
        <fullName evidence="1">Uncharacterized protein</fullName>
    </submittedName>
</protein>
<accession>A0A654LYN6</accession>
<dbReference type="SUPFAM" id="SSF51004">
    <property type="entry name" value="C-terminal (heme d1) domain of cytochrome cd1-nitrite reductase"/>
    <property type="match status" value="1"/>
</dbReference>
<dbReference type="EMBL" id="CP012850">
    <property type="protein sequence ID" value="ALI35349.1"/>
    <property type="molecule type" value="Genomic_DNA"/>
</dbReference>
<dbReference type="Proteomes" id="UP000058925">
    <property type="component" value="Chromosome"/>
</dbReference>
<dbReference type="Gene3D" id="2.130.10.10">
    <property type="entry name" value="YVTN repeat-like/Quinoprotein amine dehydrogenase"/>
    <property type="match status" value="1"/>
</dbReference>
<sequence>MYVLCTGSQVISVIDAKTDKVIENILVGPNPTDILYNSANDAKGSSLLQRSASNPAAYVNTLIFKINYQSP</sequence>
<dbReference type="RefSeq" id="WP_196817837.1">
    <property type="nucleotide sequence ID" value="NZ_CP012850.1"/>
</dbReference>
<gene>
    <name evidence="1" type="ORF">NMY3_01144</name>
</gene>
<dbReference type="InterPro" id="IPR011964">
    <property type="entry name" value="YVTN_b-propeller_repeat"/>
</dbReference>
<reference evidence="2" key="1">
    <citation type="submission" date="2015-10" db="EMBL/GenBank/DDBJ databases">
        <title>Niche specialization of a soil ammonia-oxidizing archaeon, Candidatus Nitrosocosmicus oleophilus.</title>
        <authorList>
            <person name="Jung M.-Y."/>
            <person name="Rhee S.-K."/>
        </authorList>
    </citation>
    <scope>NUCLEOTIDE SEQUENCE [LARGE SCALE GENOMIC DNA]</scope>
    <source>
        <strain evidence="2">MY3</strain>
    </source>
</reference>
<dbReference type="InterPro" id="IPR011048">
    <property type="entry name" value="Haem_d1_sf"/>
</dbReference>